<dbReference type="RefSeq" id="WP_345398153.1">
    <property type="nucleotide sequence ID" value="NZ_BAABLA010000028.1"/>
</dbReference>
<evidence type="ECO:0000256" key="5">
    <source>
        <dbReference type="ARBA" id="ARBA00022683"/>
    </source>
</evidence>
<dbReference type="PANTHER" id="PTHR45008:SF1">
    <property type="entry name" value="PTS SYSTEM GLUCOSE-SPECIFIC EIIA COMPONENT"/>
    <property type="match status" value="1"/>
</dbReference>
<dbReference type="Proteomes" id="UP001596337">
    <property type="component" value="Unassembled WGS sequence"/>
</dbReference>
<comment type="caution">
    <text evidence="8">The sequence shown here is derived from an EMBL/GenBank/DDBJ whole genome shotgun (WGS) entry which is preliminary data.</text>
</comment>
<keyword evidence="4" id="KW-0808">Transferase</keyword>
<gene>
    <name evidence="8" type="ORF">ACFQGD_13975</name>
</gene>
<dbReference type="PROSITE" id="PS00371">
    <property type="entry name" value="PTS_EIIA_TYPE_1_HIS"/>
    <property type="match status" value="1"/>
</dbReference>
<dbReference type="InterPro" id="IPR001127">
    <property type="entry name" value="PTS_EIIA_1_perm"/>
</dbReference>
<dbReference type="Pfam" id="PF00358">
    <property type="entry name" value="PTS_EIIA_1"/>
    <property type="match status" value="1"/>
</dbReference>
<keyword evidence="9" id="KW-1185">Reference proteome</keyword>
<reference evidence="9" key="1">
    <citation type="journal article" date="2019" name="Int. J. Syst. Evol. Microbiol.">
        <title>The Global Catalogue of Microorganisms (GCM) 10K type strain sequencing project: providing services to taxonomists for standard genome sequencing and annotation.</title>
        <authorList>
            <consortium name="The Broad Institute Genomics Platform"/>
            <consortium name="The Broad Institute Genome Sequencing Center for Infectious Disease"/>
            <person name="Wu L."/>
            <person name="Ma J."/>
        </authorList>
    </citation>
    <scope>NUCLEOTIDE SEQUENCE [LARGE SCALE GENOMIC DNA]</scope>
    <source>
        <strain evidence="9">KCTC 32255</strain>
    </source>
</reference>
<dbReference type="EMBL" id="JBHSXX010000001">
    <property type="protein sequence ID" value="MFC6868248.1"/>
    <property type="molecule type" value="Genomic_DNA"/>
</dbReference>
<dbReference type="InterPro" id="IPR011055">
    <property type="entry name" value="Dup_hybrid_motif"/>
</dbReference>
<dbReference type="Gene3D" id="2.70.70.10">
    <property type="entry name" value="Glucose Permease (Domain IIA)"/>
    <property type="match status" value="1"/>
</dbReference>
<proteinExistence type="predicted"/>
<evidence type="ECO:0000256" key="1">
    <source>
        <dbReference type="ARBA" id="ARBA00004496"/>
    </source>
</evidence>
<protein>
    <submittedName>
        <fullName evidence="8">PTS glucose transporter subunit IIA</fullName>
    </submittedName>
</protein>
<evidence type="ECO:0000313" key="8">
    <source>
        <dbReference type="EMBL" id="MFC6868248.1"/>
    </source>
</evidence>
<evidence type="ECO:0000256" key="3">
    <source>
        <dbReference type="ARBA" id="ARBA00022597"/>
    </source>
</evidence>
<feature type="domain" description="PTS EIIA type-1" evidence="7">
    <location>
        <begin position="21"/>
        <end position="125"/>
    </location>
</feature>
<dbReference type="PROSITE" id="PS51093">
    <property type="entry name" value="PTS_EIIA_TYPE_1"/>
    <property type="match status" value="1"/>
</dbReference>
<keyword evidence="5" id="KW-0598">Phosphotransferase system</keyword>
<keyword evidence="2" id="KW-0813">Transport</keyword>
<comment type="subcellular location">
    <subcellularLocation>
        <location evidence="1">Cytoplasm</location>
    </subcellularLocation>
</comment>
<evidence type="ECO:0000259" key="7">
    <source>
        <dbReference type="PROSITE" id="PS51093"/>
    </source>
</evidence>
<evidence type="ECO:0000313" key="9">
    <source>
        <dbReference type="Proteomes" id="UP001596337"/>
    </source>
</evidence>
<dbReference type="NCBIfam" id="TIGR00830">
    <property type="entry name" value="PTBA"/>
    <property type="match status" value="1"/>
</dbReference>
<evidence type="ECO:0000256" key="6">
    <source>
        <dbReference type="ARBA" id="ARBA00022777"/>
    </source>
</evidence>
<keyword evidence="3 8" id="KW-0762">Sugar transport</keyword>
<organism evidence="8 9">
    <name type="scientific">Haloechinothrix salitolerans</name>
    <dbReference type="NCBI Taxonomy" id="926830"/>
    <lineage>
        <taxon>Bacteria</taxon>
        <taxon>Bacillati</taxon>
        <taxon>Actinomycetota</taxon>
        <taxon>Actinomycetes</taxon>
        <taxon>Pseudonocardiales</taxon>
        <taxon>Pseudonocardiaceae</taxon>
        <taxon>Haloechinothrix</taxon>
    </lineage>
</organism>
<dbReference type="PANTHER" id="PTHR45008">
    <property type="entry name" value="PTS SYSTEM GLUCOSE-SPECIFIC EIIA COMPONENT"/>
    <property type="match status" value="1"/>
</dbReference>
<evidence type="ECO:0000256" key="4">
    <source>
        <dbReference type="ARBA" id="ARBA00022679"/>
    </source>
</evidence>
<evidence type="ECO:0000256" key="2">
    <source>
        <dbReference type="ARBA" id="ARBA00022448"/>
    </source>
</evidence>
<dbReference type="SUPFAM" id="SSF51261">
    <property type="entry name" value="Duplicated hybrid motif"/>
    <property type="match status" value="1"/>
</dbReference>
<accession>A0ABW2C176</accession>
<sequence length="151" mass="14913">MSIAVAAPLPGTVVPLADVPDAVFSAALVGPGAAIDPLRGPVVATAPVAGRIVKLHPHAFVVATDDGAGVLVHLGIDTVQLDGEGFTVHITEGVTVEAGAPIVSFDAADVEAGGRSPMCPVVALDADGAALTDLRTDGAVAAGDVLFGWTY</sequence>
<name>A0ABW2C176_9PSEU</name>
<keyword evidence="6" id="KW-0418">Kinase</keyword>
<dbReference type="InterPro" id="IPR050890">
    <property type="entry name" value="PTS_EIIA_component"/>
</dbReference>